<sequence length="320" mass="35362">MSLSVRQLNADASFLLSFEPPRDPASPHFRPEPFTVLTDPWITGPSKIFHPILALTHHRTAACISCLRDLAEPDLVIISQHKSDHCNEATLRQLPLPGPRLESWPEKITVIPKWEELSKESVASRRPACLSSEHIHTTCHPDEHAHPQPCSRPHPDSAGSPARAPNAAILSAPSPSHETHALYQLPPRSKSASDPQSRSLRHLLPHGISYRDLEPYVQNHLVPEAALPLTALLHCFDSQTALALSARAWISAHDGDKDISGLMTKMLKARKYAREEVLEALSPRRGLRSHASADIEVLKLGTGEEICLVREGLVGQRHKC</sequence>
<dbReference type="OrthoDB" id="332863at2759"/>
<organism evidence="2 3">
    <name type="scientific">Parascedosporium putredinis</name>
    <dbReference type="NCBI Taxonomy" id="1442378"/>
    <lineage>
        <taxon>Eukaryota</taxon>
        <taxon>Fungi</taxon>
        <taxon>Dikarya</taxon>
        <taxon>Ascomycota</taxon>
        <taxon>Pezizomycotina</taxon>
        <taxon>Sordariomycetes</taxon>
        <taxon>Hypocreomycetidae</taxon>
        <taxon>Microascales</taxon>
        <taxon>Microascaceae</taxon>
        <taxon>Parascedosporium</taxon>
    </lineage>
</organism>
<proteinExistence type="predicted"/>
<name>A0A9P1H7N8_9PEZI</name>
<dbReference type="Gene3D" id="3.60.15.10">
    <property type="entry name" value="Ribonuclease Z/Hydroxyacylglutathione hydrolase-like"/>
    <property type="match status" value="1"/>
</dbReference>
<accession>A0A9P1H7N8</accession>
<dbReference type="EMBL" id="CALLCH030000015">
    <property type="protein sequence ID" value="CAI4216779.1"/>
    <property type="molecule type" value="Genomic_DNA"/>
</dbReference>
<reference evidence="2" key="1">
    <citation type="submission" date="2022-11" db="EMBL/GenBank/DDBJ databases">
        <authorList>
            <person name="Scott C."/>
            <person name="Bruce N."/>
        </authorList>
    </citation>
    <scope>NUCLEOTIDE SEQUENCE</scope>
</reference>
<dbReference type="AlphaFoldDB" id="A0A9P1H7N8"/>
<evidence type="ECO:0000256" key="1">
    <source>
        <dbReference type="SAM" id="MobiDB-lite"/>
    </source>
</evidence>
<evidence type="ECO:0000313" key="3">
    <source>
        <dbReference type="Proteomes" id="UP000838763"/>
    </source>
</evidence>
<dbReference type="PANTHER" id="PTHR36142">
    <property type="entry name" value="METALLO-HYDROLASE/OXIDOREDUCTASE SUPERFAMILY PROTEIN"/>
    <property type="match status" value="1"/>
</dbReference>
<dbReference type="Pfam" id="PF13483">
    <property type="entry name" value="Lactamase_B_3"/>
    <property type="match status" value="1"/>
</dbReference>
<protein>
    <submittedName>
        <fullName evidence="2">Uncharacterized protein</fullName>
    </submittedName>
</protein>
<dbReference type="Proteomes" id="UP000838763">
    <property type="component" value="Unassembled WGS sequence"/>
</dbReference>
<feature type="region of interest" description="Disordered" evidence="1">
    <location>
        <begin position="138"/>
        <end position="181"/>
    </location>
</feature>
<dbReference type="InterPro" id="IPR036866">
    <property type="entry name" value="RibonucZ/Hydroxyglut_hydro"/>
</dbReference>
<dbReference type="PANTHER" id="PTHR36142:SF5">
    <property type="entry name" value="METALLO-BETA-LACTAMASE DOMAIN-CONTAINING PROTEIN"/>
    <property type="match status" value="1"/>
</dbReference>
<evidence type="ECO:0000313" key="2">
    <source>
        <dbReference type="EMBL" id="CAI4216779.1"/>
    </source>
</evidence>
<comment type="caution">
    <text evidence="2">The sequence shown here is derived from an EMBL/GenBank/DDBJ whole genome shotgun (WGS) entry which is preliminary data.</text>
</comment>
<keyword evidence="3" id="KW-1185">Reference proteome</keyword>
<gene>
    <name evidence="2" type="ORF">PPNO1_LOCUS6426</name>
</gene>